<reference evidence="2" key="2">
    <citation type="submission" date="2020-04" db="EMBL/GenBank/DDBJ databases">
        <authorList>
            <consortium name="NCBI Genome Project"/>
        </authorList>
    </citation>
    <scope>NUCLEOTIDE SEQUENCE</scope>
    <source>
        <strain evidence="2">CBS 342.82</strain>
    </source>
</reference>
<reference evidence="2" key="3">
    <citation type="submission" date="2025-08" db="UniProtKB">
        <authorList>
            <consortium name="RefSeq"/>
        </authorList>
    </citation>
    <scope>IDENTIFICATION</scope>
    <source>
        <strain evidence="2">CBS 342.82</strain>
    </source>
</reference>
<sequence>MDSPRDITVMAYPETVHWNLPISLLDFEKLKDGFEAHTMEDKWEVKSTYSKESNSYCATWTRSWTDTPFYALVLRRNLSKSVGPIIESVVFESFTYAAIHITAEMAKKEVVWLARGVLACDIEAYPEIDIDEVFNYPLQDPTDTELAPEETAPTS</sequence>
<proteinExistence type="predicted"/>
<keyword evidence="1" id="KW-1185">Reference proteome</keyword>
<evidence type="ECO:0000313" key="2">
    <source>
        <dbReference type="RefSeq" id="XP_033459630.1"/>
    </source>
</evidence>
<gene>
    <name evidence="2" type="ORF">K489DRAFT_211580</name>
</gene>
<dbReference type="GeneID" id="54357456"/>
<name>A0A6J3M516_9PEZI</name>
<dbReference type="AlphaFoldDB" id="A0A6J3M516"/>
<reference evidence="2" key="1">
    <citation type="submission" date="2020-01" db="EMBL/GenBank/DDBJ databases">
        <authorList>
            <consortium name="DOE Joint Genome Institute"/>
            <person name="Haridas S."/>
            <person name="Albert R."/>
            <person name="Binder M."/>
            <person name="Bloem J."/>
            <person name="Labutti K."/>
            <person name="Salamov A."/>
            <person name="Andreopoulos B."/>
            <person name="Baker S.E."/>
            <person name="Barry K."/>
            <person name="Bills G."/>
            <person name="Bluhm B.H."/>
            <person name="Cannon C."/>
            <person name="Castanera R."/>
            <person name="Culley D.E."/>
            <person name="Daum C."/>
            <person name="Ezra D."/>
            <person name="Gonzalez J.B."/>
            <person name="Henrissat B."/>
            <person name="Kuo A."/>
            <person name="Liang C."/>
            <person name="Lipzen A."/>
            <person name="Lutzoni F."/>
            <person name="Magnuson J."/>
            <person name="Mondo S."/>
            <person name="Nolan M."/>
            <person name="Ohm R."/>
            <person name="Pangilinan J."/>
            <person name="Park H.-J."/>
            <person name="Ramirez L."/>
            <person name="Alfaro M."/>
            <person name="Sun H."/>
            <person name="Tritt A."/>
            <person name="Yoshinaga Y."/>
            <person name="Zwiers L.-H."/>
            <person name="Turgeon B.G."/>
            <person name="Goodwin S.B."/>
            <person name="Spatafora J.W."/>
            <person name="Crous P.W."/>
            <person name="Grigoriev I.V."/>
        </authorList>
    </citation>
    <scope>NUCLEOTIDE SEQUENCE</scope>
    <source>
        <strain evidence="2">CBS 342.82</strain>
    </source>
</reference>
<accession>A0A6J3M516</accession>
<dbReference type="OrthoDB" id="4521980at2759"/>
<organism evidence="2">
    <name type="scientific">Dissoconium aciculare CBS 342.82</name>
    <dbReference type="NCBI Taxonomy" id="1314786"/>
    <lineage>
        <taxon>Eukaryota</taxon>
        <taxon>Fungi</taxon>
        <taxon>Dikarya</taxon>
        <taxon>Ascomycota</taxon>
        <taxon>Pezizomycotina</taxon>
        <taxon>Dothideomycetes</taxon>
        <taxon>Dothideomycetidae</taxon>
        <taxon>Mycosphaerellales</taxon>
        <taxon>Dissoconiaceae</taxon>
        <taxon>Dissoconium</taxon>
    </lineage>
</organism>
<dbReference type="RefSeq" id="XP_033459630.1">
    <property type="nucleotide sequence ID" value="XM_033599657.1"/>
</dbReference>
<protein>
    <submittedName>
        <fullName evidence="2">Uncharacterized protein</fullName>
    </submittedName>
</protein>
<dbReference type="Proteomes" id="UP000504637">
    <property type="component" value="Unplaced"/>
</dbReference>
<evidence type="ECO:0000313" key="1">
    <source>
        <dbReference type="Proteomes" id="UP000504637"/>
    </source>
</evidence>